<dbReference type="GO" id="GO:1990904">
    <property type="term" value="C:ribonucleoprotein complex"/>
    <property type="evidence" value="ECO:0007669"/>
    <property type="project" value="UniProtKB-KW"/>
</dbReference>
<dbReference type="EMBL" id="JAACJM010000019">
    <property type="protein sequence ID" value="KAF5367567.1"/>
    <property type="molecule type" value="Genomic_DNA"/>
</dbReference>
<evidence type="ECO:0000256" key="4">
    <source>
        <dbReference type="ARBA" id="ARBA00022676"/>
    </source>
</evidence>
<dbReference type="GO" id="GO:0005829">
    <property type="term" value="C:cytosol"/>
    <property type="evidence" value="ECO:0007669"/>
    <property type="project" value="TreeGrafter"/>
</dbReference>
<dbReference type="Pfam" id="PF17777">
    <property type="entry name" value="RL10P_insert"/>
    <property type="match status" value="1"/>
</dbReference>
<dbReference type="GO" id="GO:0003825">
    <property type="term" value="F:alpha,alpha-trehalose-phosphate synthase (UDP-forming) activity"/>
    <property type="evidence" value="ECO:0007669"/>
    <property type="project" value="UniProtKB-EC"/>
</dbReference>
<dbReference type="SUPFAM" id="SSF160369">
    <property type="entry name" value="Ribosomal protein L10-like"/>
    <property type="match status" value="1"/>
</dbReference>
<keyword evidence="16" id="KW-1185">Reference proteome</keyword>
<comment type="similarity">
    <text evidence="2">Belongs to the universal ribosomal protein uL10 family.</text>
</comment>
<organism evidence="15 16">
    <name type="scientific">Tetrapyrgos nigripes</name>
    <dbReference type="NCBI Taxonomy" id="182062"/>
    <lineage>
        <taxon>Eukaryota</taxon>
        <taxon>Fungi</taxon>
        <taxon>Dikarya</taxon>
        <taxon>Basidiomycota</taxon>
        <taxon>Agaricomycotina</taxon>
        <taxon>Agaricomycetes</taxon>
        <taxon>Agaricomycetidae</taxon>
        <taxon>Agaricales</taxon>
        <taxon>Marasmiineae</taxon>
        <taxon>Marasmiaceae</taxon>
        <taxon>Tetrapyrgos</taxon>
    </lineage>
</organism>
<dbReference type="Pfam" id="PF00466">
    <property type="entry name" value="Ribosomal_L10"/>
    <property type="match status" value="1"/>
</dbReference>
<dbReference type="Gene3D" id="3.40.50.2000">
    <property type="entry name" value="Glycogen Phosphorylase B"/>
    <property type="match status" value="2"/>
</dbReference>
<dbReference type="AlphaFoldDB" id="A0A8H5LS67"/>
<dbReference type="PANTHER" id="PTHR10788:SF106">
    <property type="entry name" value="BCDNA.GH08860"/>
    <property type="match status" value="1"/>
</dbReference>
<evidence type="ECO:0000256" key="11">
    <source>
        <dbReference type="ARBA" id="ARBA00035444"/>
    </source>
</evidence>
<keyword evidence="4" id="KW-0328">Glycosyltransferase</keyword>
<dbReference type="Gene3D" id="3.90.105.20">
    <property type="match status" value="1"/>
</dbReference>
<dbReference type="Gene3D" id="3.30.70.1730">
    <property type="match status" value="1"/>
</dbReference>
<dbReference type="CDD" id="cd03788">
    <property type="entry name" value="GT20_TPS"/>
    <property type="match status" value="1"/>
</dbReference>
<protein>
    <recommendedName>
        <fullName evidence="10">Large ribosomal subunit protein uL10</fullName>
        <ecNumber evidence="3">2.4.1.15</ecNumber>
    </recommendedName>
    <alternativeName>
        <fullName evidence="11">60S acidic ribosomal protein P0</fullName>
    </alternativeName>
    <alternativeName>
        <fullName evidence="9">UDP-glucose-glucosephosphate glucosyltransferase</fullName>
    </alternativeName>
</protein>
<evidence type="ECO:0000256" key="10">
    <source>
        <dbReference type="ARBA" id="ARBA00035202"/>
    </source>
</evidence>
<accession>A0A8H5LS67</accession>
<dbReference type="InterPro" id="IPR043141">
    <property type="entry name" value="Ribosomal_uL10-like_sf"/>
</dbReference>
<dbReference type="FunFam" id="3.90.105.20:FF:000001">
    <property type="entry name" value="60S acidic ribosomal protein P0"/>
    <property type="match status" value="1"/>
</dbReference>
<feature type="domain" description="Large ribosomal subunit protein uL10-like insertion" evidence="14">
    <location>
        <begin position="121"/>
        <end position="190"/>
    </location>
</feature>
<evidence type="ECO:0000256" key="2">
    <source>
        <dbReference type="ARBA" id="ARBA00008889"/>
    </source>
</evidence>
<evidence type="ECO:0000313" key="16">
    <source>
        <dbReference type="Proteomes" id="UP000559256"/>
    </source>
</evidence>
<dbReference type="Pfam" id="PF00982">
    <property type="entry name" value="Glyco_transf_20"/>
    <property type="match status" value="1"/>
</dbReference>
<feature type="region of interest" description="Disordered" evidence="13">
    <location>
        <begin position="300"/>
        <end position="320"/>
    </location>
</feature>
<keyword evidence="7" id="KW-0687">Ribonucleoprotein</keyword>
<comment type="similarity">
    <text evidence="1">Belongs to the glycosyltransferase 20 family.</text>
</comment>
<evidence type="ECO:0000259" key="14">
    <source>
        <dbReference type="Pfam" id="PF17777"/>
    </source>
</evidence>
<proteinExistence type="inferred from homology"/>
<evidence type="ECO:0000256" key="12">
    <source>
        <dbReference type="ARBA" id="ARBA00048039"/>
    </source>
</evidence>
<dbReference type="InterPro" id="IPR040637">
    <property type="entry name" value="Ribosomal_uL10-like_insert"/>
</dbReference>
<dbReference type="FunFam" id="3.40.50.2000:FF:000035">
    <property type="entry name" value="Trehalose-6-phosphate synthase"/>
    <property type="match status" value="1"/>
</dbReference>
<comment type="pathway">
    <text evidence="8">Carbohydrate biosynthesis.</text>
</comment>
<dbReference type="Proteomes" id="UP000559256">
    <property type="component" value="Unassembled WGS sequence"/>
</dbReference>
<evidence type="ECO:0000256" key="8">
    <source>
        <dbReference type="ARBA" id="ARBA00024331"/>
    </source>
</evidence>
<evidence type="ECO:0000256" key="1">
    <source>
        <dbReference type="ARBA" id="ARBA00008799"/>
    </source>
</evidence>
<dbReference type="GO" id="GO:0005992">
    <property type="term" value="P:trehalose biosynthetic process"/>
    <property type="evidence" value="ECO:0007669"/>
    <property type="project" value="InterPro"/>
</dbReference>
<dbReference type="GO" id="GO:0034605">
    <property type="term" value="P:cellular response to heat"/>
    <property type="evidence" value="ECO:0007669"/>
    <property type="project" value="TreeGrafter"/>
</dbReference>
<evidence type="ECO:0000256" key="5">
    <source>
        <dbReference type="ARBA" id="ARBA00022679"/>
    </source>
</evidence>
<dbReference type="InterPro" id="IPR001830">
    <property type="entry name" value="Glyco_trans_20"/>
</dbReference>
<comment type="catalytic activity">
    <reaction evidence="12">
        <text>D-glucose 6-phosphate + UDP-alpha-D-glucose = alpha,alpha-trehalose 6-phosphate + UDP + H(+)</text>
        <dbReference type="Rhea" id="RHEA:18889"/>
        <dbReference type="ChEBI" id="CHEBI:15378"/>
        <dbReference type="ChEBI" id="CHEBI:58223"/>
        <dbReference type="ChEBI" id="CHEBI:58429"/>
        <dbReference type="ChEBI" id="CHEBI:58885"/>
        <dbReference type="ChEBI" id="CHEBI:61548"/>
        <dbReference type="EC" id="2.4.1.15"/>
    </reaction>
</comment>
<name>A0A8H5LS67_9AGAR</name>
<dbReference type="PANTHER" id="PTHR10788">
    <property type="entry name" value="TREHALOSE-6-PHOSPHATE SYNTHASE"/>
    <property type="match status" value="1"/>
</dbReference>
<dbReference type="OrthoDB" id="755951at2759"/>
<evidence type="ECO:0000256" key="3">
    <source>
        <dbReference type="ARBA" id="ARBA00012538"/>
    </source>
</evidence>
<dbReference type="GO" id="GO:0004805">
    <property type="term" value="F:trehalose-phosphatase activity"/>
    <property type="evidence" value="ECO:0007669"/>
    <property type="project" value="TreeGrafter"/>
</dbReference>
<dbReference type="InterPro" id="IPR001790">
    <property type="entry name" value="Ribosomal_uL10"/>
</dbReference>
<gene>
    <name evidence="15" type="ORF">D9758_003796</name>
</gene>
<sequence length="951" mass="105682">MDKELYFEKLKELLNKYRSCHFNLFSNQVLIYTLASIFLVNVDNVGSNQMHQIRVALRGKGVVLMGKNTMVRRALRSILSEYPQFERLLPHVKGNIGFVFTSGDLKEVRDLIVANKVAAPARAGAFAPKDVTVPAGNTGMEPGKTSFFQALGIPTKIARGTIEIVSDVKVVVAGTRVGTSEATLLNMLNISPFTYGMTVVQIFDSGNIFSPDVLDVDETELIERFMTGIKTIAAISLALNYPTIVSVMHSLVNSYKNLIAVSLATEYTFEGSEKAKEYLANPEAFAAVAAAPAAGGGAAPAAAAEAKEEEKEEEESDDDMVRELDFSRTSQVLTLVLSNFPGLRSFRIDDRVVYTSVFLTMEMIGMILQLSRLGIPASVCIASLVCLVDSRDFRWKALEDPHLDLENVRRRKDPFVPKSSPNDMEFGSNNHLIVVSNRLPITINKDANGEYHFKMSSGGLVSALSGFKKSLNFTWIGWPGFFIPPKDRPHVDKRLMEEYSCQAVYLDDDVADRHYNGFSNSILWPLFHYHPGEMNFDEENWLAYRQANLQFAEAVKKQITPGAMVWVQDYHLMLLPMLLRGLMDGPSHTAEYTSSELLKITEGLDGEEMLSKTEAVPGVKIGFFLHTPFPSSEIYRILPVRREILLGLLYCDLIGFHTYDYARHFLSSCTRILGLPTMPNGVEFEGRLAHVGTFPIGIEPESFIENLKKDSVKSRIAALERRFDGVKVIVGVDRLDYIKGVPQKLHALELFLSQHPEWIGKVVLAQLAVPSRQDVEEYQNLRAIVNELVGRINGRFGTVDFMPIHFMHKSLPFDELCALYAVSDVSYEYIACQQAKQGVMILSEFAGAAQSLNGSLVVNPWDSQQVADAIFEAVTMDTSTRAENHKKLFKYVNKYSASFWGSSFIKEMGKVRVEDTDKEGQNVLKAGKDDAGGSGNLLVNGSVPMTPAANV</sequence>
<keyword evidence="5" id="KW-0808">Transferase</keyword>
<evidence type="ECO:0000256" key="13">
    <source>
        <dbReference type="SAM" id="MobiDB-lite"/>
    </source>
</evidence>
<dbReference type="CDD" id="cd05795">
    <property type="entry name" value="Ribosomal_P0_L10e"/>
    <property type="match status" value="1"/>
</dbReference>
<evidence type="ECO:0000256" key="9">
    <source>
        <dbReference type="ARBA" id="ARBA00029654"/>
    </source>
</evidence>
<dbReference type="FunFam" id="3.40.50.2000:FF:000007">
    <property type="entry name" value="Trehalose-6-phosphate synthase"/>
    <property type="match status" value="1"/>
</dbReference>
<comment type="caution">
    <text evidence="15">The sequence shown here is derived from an EMBL/GenBank/DDBJ whole genome shotgun (WGS) entry which is preliminary data.</text>
</comment>
<evidence type="ECO:0000256" key="7">
    <source>
        <dbReference type="ARBA" id="ARBA00023274"/>
    </source>
</evidence>
<keyword evidence="6" id="KW-0689">Ribosomal protein</keyword>
<evidence type="ECO:0000256" key="6">
    <source>
        <dbReference type="ARBA" id="ARBA00022980"/>
    </source>
</evidence>
<reference evidence="15 16" key="1">
    <citation type="journal article" date="2020" name="ISME J.">
        <title>Uncovering the hidden diversity of litter-decomposition mechanisms in mushroom-forming fungi.</title>
        <authorList>
            <person name="Floudas D."/>
            <person name="Bentzer J."/>
            <person name="Ahren D."/>
            <person name="Johansson T."/>
            <person name="Persson P."/>
            <person name="Tunlid A."/>
        </authorList>
    </citation>
    <scope>NUCLEOTIDE SEQUENCE [LARGE SCALE GENOMIC DNA]</scope>
    <source>
        <strain evidence="15 16">CBS 291.85</strain>
    </source>
</reference>
<dbReference type="GO" id="GO:0005946">
    <property type="term" value="C:alpha,alpha-trehalose-phosphate synthase complex (UDP-forming)"/>
    <property type="evidence" value="ECO:0007669"/>
    <property type="project" value="TreeGrafter"/>
</dbReference>
<evidence type="ECO:0000313" key="15">
    <source>
        <dbReference type="EMBL" id="KAF5367567.1"/>
    </source>
</evidence>
<dbReference type="EC" id="2.4.1.15" evidence="3"/>
<dbReference type="GO" id="GO:0005840">
    <property type="term" value="C:ribosome"/>
    <property type="evidence" value="ECO:0007669"/>
    <property type="project" value="UniProtKB-KW"/>
</dbReference>
<dbReference type="Pfam" id="PF00428">
    <property type="entry name" value="Ribosomal_60s"/>
    <property type="match status" value="1"/>
</dbReference>
<dbReference type="SUPFAM" id="SSF53756">
    <property type="entry name" value="UDP-Glycosyltransferase/glycogen phosphorylase"/>
    <property type="match status" value="1"/>
</dbReference>
<dbReference type="InterPro" id="IPR043164">
    <property type="entry name" value="Ribosomal_uL10-like_insert_sf"/>
</dbReference>